<keyword evidence="3" id="KW-1185">Reference proteome</keyword>
<protein>
    <submittedName>
        <fullName evidence="2">Uncharacterized protein</fullName>
    </submittedName>
</protein>
<dbReference type="Proteomes" id="UP000275078">
    <property type="component" value="Unassembled WGS sequence"/>
</dbReference>
<evidence type="ECO:0000256" key="1">
    <source>
        <dbReference type="SAM" id="MobiDB-lite"/>
    </source>
</evidence>
<feature type="region of interest" description="Disordered" evidence="1">
    <location>
        <begin position="41"/>
        <end position="64"/>
    </location>
</feature>
<gene>
    <name evidence="2" type="ORF">BJ508DRAFT_66346</name>
</gene>
<evidence type="ECO:0000313" key="2">
    <source>
        <dbReference type="EMBL" id="RPA83472.1"/>
    </source>
</evidence>
<dbReference type="AlphaFoldDB" id="A0A3N4IBL2"/>
<proteinExistence type="predicted"/>
<feature type="compositionally biased region" description="Polar residues" evidence="1">
    <location>
        <begin position="41"/>
        <end position="52"/>
    </location>
</feature>
<evidence type="ECO:0000313" key="3">
    <source>
        <dbReference type="Proteomes" id="UP000275078"/>
    </source>
</evidence>
<name>A0A3N4IBL2_ASCIM</name>
<accession>A0A3N4IBL2</accession>
<sequence length="133" mass="14860">MMCLPRFQRLSSLSSRPRRCNPPCRSKGPALQIQDPSCSSFAQGCASQSHSSLPPRPKDKGERHHDLWFQATPFTRNRALDATMAFLLFFRPFQPNIITGRRMKTSTQASHTMSPTSNLIASASLESTAMFDS</sequence>
<organism evidence="2 3">
    <name type="scientific">Ascobolus immersus RN42</name>
    <dbReference type="NCBI Taxonomy" id="1160509"/>
    <lineage>
        <taxon>Eukaryota</taxon>
        <taxon>Fungi</taxon>
        <taxon>Dikarya</taxon>
        <taxon>Ascomycota</taxon>
        <taxon>Pezizomycotina</taxon>
        <taxon>Pezizomycetes</taxon>
        <taxon>Pezizales</taxon>
        <taxon>Ascobolaceae</taxon>
        <taxon>Ascobolus</taxon>
    </lineage>
</organism>
<dbReference type="EMBL" id="ML119664">
    <property type="protein sequence ID" value="RPA83472.1"/>
    <property type="molecule type" value="Genomic_DNA"/>
</dbReference>
<reference evidence="2 3" key="1">
    <citation type="journal article" date="2018" name="Nat. Ecol. Evol.">
        <title>Pezizomycetes genomes reveal the molecular basis of ectomycorrhizal truffle lifestyle.</title>
        <authorList>
            <person name="Murat C."/>
            <person name="Payen T."/>
            <person name="Noel B."/>
            <person name="Kuo A."/>
            <person name="Morin E."/>
            <person name="Chen J."/>
            <person name="Kohler A."/>
            <person name="Krizsan K."/>
            <person name="Balestrini R."/>
            <person name="Da Silva C."/>
            <person name="Montanini B."/>
            <person name="Hainaut M."/>
            <person name="Levati E."/>
            <person name="Barry K.W."/>
            <person name="Belfiori B."/>
            <person name="Cichocki N."/>
            <person name="Clum A."/>
            <person name="Dockter R.B."/>
            <person name="Fauchery L."/>
            <person name="Guy J."/>
            <person name="Iotti M."/>
            <person name="Le Tacon F."/>
            <person name="Lindquist E.A."/>
            <person name="Lipzen A."/>
            <person name="Malagnac F."/>
            <person name="Mello A."/>
            <person name="Molinier V."/>
            <person name="Miyauchi S."/>
            <person name="Poulain J."/>
            <person name="Riccioni C."/>
            <person name="Rubini A."/>
            <person name="Sitrit Y."/>
            <person name="Splivallo R."/>
            <person name="Traeger S."/>
            <person name="Wang M."/>
            <person name="Zifcakova L."/>
            <person name="Wipf D."/>
            <person name="Zambonelli A."/>
            <person name="Paolocci F."/>
            <person name="Nowrousian M."/>
            <person name="Ottonello S."/>
            <person name="Baldrian P."/>
            <person name="Spatafora J.W."/>
            <person name="Henrissat B."/>
            <person name="Nagy L.G."/>
            <person name="Aury J.M."/>
            <person name="Wincker P."/>
            <person name="Grigoriev I.V."/>
            <person name="Bonfante P."/>
            <person name="Martin F.M."/>
        </authorList>
    </citation>
    <scope>NUCLEOTIDE SEQUENCE [LARGE SCALE GENOMIC DNA]</scope>
    <source>
        <strain evidence="2 3">RN42</strain>
    </source>
</reference>